<proteinExistence type="predicted"/>
<protein>
    <submittedName>
        <fullName evidence="2">Uncharacterized protein</fullName>
    </submittedName>
</protein>
<evidence type="ECO:0000256" key="1">
    <source>
        <dbReference type="SAM" id="MobiDB-lite"/>
    </source>
</evidence>
<dbReference type="HOGENOM" id="CLU_1977749_0_0_11"/>
<reference evidence="2 3" key="1">
    <citation type="submission" date="2008-10" db="EMBL/GenBank/DDBJ databases">
        <title>Draft genome sequence of Collinsella stercoris (DSM 13279).</title>
        <authorList>
            <person name="Sudarsanam P."/>
            <person name="Ley R."/>
            <person name="Guruge J."/>
            <person name="Turnbaugh P.J."/>
            <person name="Mahowald M."/>
            <person name="Liep D."/>
            <person name="Gordon J."/>
        </authorList>
    </citation>
    <scope>NUCLEOTIDE SEQUENCE [LARGE SCALE GENOMIC DNA]</scope>
    <source>
        <strain evidence="2 3">DSM 13279</strain>
    </source>
</reference>
<comment type="caution">
    <text evidence="2">The sequence shown here is derived from an EMBL/GenBank/DDBJ whole genome shotgun (WGS) entry which is preliminary data.</text>
</comment>
<accession>B6GCR5</accession>
<keyword evidence="3" id="KW-1185">Reference proteome</keyword>
<reference evidence="2 3" key="2">
    <citation type="submission" date="2008-10" db="EMBL/GenBank/DDBJ databases">
        <authorList>
            <person name="Fulton L."/>
            <person name="Clifton S."/>
            <person name="Fulton B."/>
            <person name="Xu J."/>
            <person name="Minx P."/>
            <person name="Pepin K.H."/>
            <person name="Johnson M."/>
            <person name="Thiruvilangam P."/>
            <person name="Bhonagiri V."/>
            <person name="Nash W.E."/>
            <person name="Mardis E.R."/>
            <person name="Wilson R.K."/>
        </authorList>
    </citation>
    <scope>NUCLEOTIDE SEQUENCE [LARGE SCALE GENOMIC DNA]</scope>
    <source>
        <strain evidence="2 3">DSM 13279</strain>
    </source>
</reference>
<dbReference type="AlphaFoldDB" id="B6GCR5"/>
<dbReference type="EMBL" id="ABXJ01000110">
    <property type="protein sequence ID" value="EEA89905.1"/>
    <property type="molecule type" value="Genomic_DNA"/>
</dbReference>
<evidence type="ECO:0000313" key="2">
    <source>
        <dbReference type="EMBL" id="EEA89905.1"/>
    </source>
</evidence>
<sequence length="126" mass="14573">MRGPKTHKKPRANGRIERYSHWRFFMWLRPNAEDQKNWKPSEPSITQASQARKPHARRCAAMRSAPQAAHAQELSYMENAANRARTGGPPCEESRESQRVACIQVGRYMANSASRSESRTRRRPIR</sequence>
<gene>
    <name evidence="2" type="ORF">COLSTE_01889</name>
</gene>
<feature type="region of interest" description="Disordered" evidence="1">
    <location>
        <begin position="34"/>
        <end position="97"/>
    </location>
</feature>
<name>B6GCR5_9ACTN</name>
<evidence type="ECO:0000313" key="3">
    <source>
        <dbReference type="Proteomes" id="UP000003560"/>
    </source>
</evidence>
<dbReference type="Proteomes" id="UP000003560">
    <property type="component" value="Unassembled WGS sequence"/>
</dbReference>
<organism evidence="2 3">
    <name type="scientific">Collinsella stercoris DSM 13279</name>
    <dbReference type="NCBI Taxonomy" id="445975"/>
    <lineage>
        <taxon>Bacteria</taxon>
        <taxon>Bacillati</taxon>
        <taxon>Actinomycetota</taxon>
        <taxon>Coriobacteriia</taxon>
        <taxon>Coriobacteriales</taxon>
        <taxon>Coriobacteriaceae</taxon>
        <taxon>Collinsella</taxon>
    </lineage>
</organism>